<dbReference type="GO" id="GO:0004888">
    <property type="term" value="F:transmembrane signaling receptor activity"/>
    <property type="evidence" value="ECO:0007669"/>
    <property type="project" value="InterPro"/>
</dbReference>
<evidence type="ECO:0000256" key="5">
    <source>
        <dbReference type="SAM" id="MobiDB-lite"/>
    </source>
</evidence>
<dbReference type="Gene3D" id="2.70.170.10">
    <property type="entry name" value="Neurotransmitter-gated ion-channel ligand-binding domain"/>
    <property type="match status" value="1"/>
</dbReference>
<feature type="transmembrane region" description="Helical" evidence="6">
    <location>
        <begin position="955"/>
        <end position="974"/>
    </location>
</feature>
<dbReference type="InterPro" id="IPR036734">
    <property type="entry name" value="Neur_chan_lig-bd_sf"/>
</dbReference>
<feature type="region of interest" description="Disordered" evidence="5">
    <location>
        <begin position="907"/>
        <end position="946"/>
    </location>
</feature>
<dbReference type="InterPro" id="IPR038050">
    <property type="entry name" value="Neuro_actylchol_rec"/>
</dbReference>
<comment type="caution">
    <text evidence="8">The sequence shown here is derived from an EMBL/GenBank/DDBJ whole genome shotgun (WGS) entry which is preliminary data.</text>
</comment>
<evidence type="ECO:0000256" key="6">
    <source>
        <dbReference type="SAM" id="Phobius"/>
    </source>
</evidence>
<evidence type="ECO:0000313" key="8">
    <source>
        <dbReference type="EMBL" id="CAB9513745.1"/>
    </source>
</evidence>
<reference evidence="8" key="1">
    <citation type="submission" date="2020-06" db="EMBL/GenBank/DDBJ databases">
        <authorList>
            <consortium name="Plant Systems Biology data submission"/>
        </authorList>
    </citation>
    <scope>NUCLEOTIDE SEQUENCE</scope>
    <source>
        <strain evidence="8">D6</strain>
    </source>
</reference>
<organism evidence="8 9">
    <name type="scientific">Seminavis robusta</name>
    <dbReference type="NCBI Taxonomy" id="568900"/>
    <lineage>
        <taxon>Eukaryota</taxon>
        <taxon>Sar</taxon>
        <taxon>Stramenopiles</taxon>
        <taxon>Ochrophyta</taxon>
        <taxon>Bacillariophyta</taxon>
        <taxon>Bacillariophyceae</taxon>
        <taxon>Bacillariophycidae</taxon>
        <taxon>Naviculales</taxon>
        <taxon>Naviculaceae</taxon>
        <taxon>Seminavis</taxon>
    </lineage>
</organism>
<sequence>MATMLYKRAATRHRLSVVWVVLMTVVTVASFTFDLEEDFQGKGDGPERAGVTFDIIPPVAASALPPTFAPTGSGGDAIDDSARAKPVVTGNNIIQGQPFNFTHIFFIGGKCDNPNDWYSEFAAAGVQTINRTKQIKQICYSPEEFDPPENQVGWYQYTGAFHVDALHKVEAMVGDELSETLVITVGIGIETNFTPVVDFLRRGLAFFHGGYSRDLLTINFTEHGLSENDVLYIYFNLDEDLSAQEAGREICRLRGTRPNIRIAKLYSRDREDLDFRIDIAIESFREACSETTVNVAWEMRESDNDPNTNSAYRTALKFNQVPEVIFTAQDGVAERILNVASEVLPKDVADRISATGWNANNATLVDQRKILTTVDQLVFHPGRGLWDKVDTIIDIVQESGVNSTKSLQQALRIGNDLNISSSTLTISSDKVGYLINALLNGYDSRVGPFLNVSVTTGLFDVSITEMIPFEGKFQTVIWMRWSWLDPRLSWNPFIYDGALRIEADQIWTPDLFFRNSFESEELHASPAVVDPSGWVTLEANMQTQFLCTTDRNLASFPFDDYECSIDLAAPYGIWLDQGYGFDIIESDPHFNTTGQLQNETTAEELTMDTSDGTLVRYVIIFERRAFTAWVRLILPAIIINMIGFMAFWIPEMPESVALGITSLLCSLAFRETVEMPDTADVTWTELFMMVNISYQASVMLIIWLSYGDRSNFTKNLDECCYKFHPKHMLKRLGRAPVEVVRTAPSVTRKIVEYSGGTRRSEKMASHLSKDVYATRHLNRPSGDLPKVNATRQLARPSSDLTREETASKEFSTSREFSLASKRASTSIHADDDEKHSSMPGIPEEDLPVPNNENWCEIDMEAMEEDIIVPLKAEQESAKPKTLRKRTKFLIQDSVSEIGASVTAATSPVGRYDASDDGMASSDDGMSKKSKRHQYHGDDPDGDGDGRTNVDWIGRWIIVPSYVVVMGTLLTTGWGF</sequence>
<keyword evidence="4 6" id="KW-0472">Membrane</keyword>
<dbReference type="SUPFAM" id="SSF63712">
    <property type="entry name" value="Nicotinic receptor ligand binding domain-like"/>
    <property type="match status" value="1"/>
</dbReference>
<feature type="transmembrane region" description="Helical" evidence="6">
    <location>
        <begin position="656"/>
        <end position="673"/>
    </location>
</feature>
<dbReference type="AlphaFoldDB" id="A0A9N8HIQ6"/>
<gene>
    <name evidence="8" type="ORF">SEMRO_610_G175090.1</name>
</gene>
<dbReference type="InterPro" id="IPR036719">
    <property type="entry name" value="Neuro-gated_channel_TM_sf"/>
</dbReference>
<evidence type="ECO:0000256" key="1">
    <source>
        <dbReference type="ARBA" id="ARBA00004141"/>
    </source>
</evidence>
<dbReference type="CDD" id="cd18989">
    <property type="entry name" value="LGIC_ECD_cation"/>
    <property type="match status" value="1"/>
</dbReference>
<keyword evidence="9" id="KW-1185">Reference proteome</keyword>
<evidence type="ECO:0000256" key="4">
    <source>
        <dbReference type="ARBA" id="ARBA00023136"/>
    </source>
</evidence>
<keyword evidence="3 6" id="KW-1133">Transmembrane helix</keyword>
<dbReference type="InterPro" id="IPR006201">
    <property type="entry name" value="Neur_channel"/>
</dbReference>
<feature type="transmembrane region" description="Helical" evidence="6">
    <location>
        <begin position="685"/>
        <end position="706"/>
    </location>
</feature>
<dbReference type="Gene3D" id="1.20.58.390">
    <property type="entry name" value="Neurotransmitter-gated ion-channel transmembrane domain"/>
    <property type="match status" value="1"/>
</dbReference>
<dbReference type="GO" id="GO:0016020">
    <property type="term" value="C:membrane"/>
    <property type="evidence" value="ECO:0007669"/>
    <property type="project" value="UniProtKB-SubCell"/>
</dbReference>
<dbReference type="Proteomes" id="UP001153069">
    <property type="component" value="Unassembled WGS sequence"/>
</dbReference>
<keyword evidence="2 6" id="KW-0812">Transmembrane</keyword>
<protein>
    <submittedName>
        <fullName evidence="8">Neuronal acetylcholine receptor subunit beta-3</fullName>
    </submittedName>
</protein>
<evidence type="ECO:0000256" key="2">
    <source>
        <dbReference type="ARBA" id="ARBA00022692"/>
    </source>
</evidence>
<dbReference type="OrthoDB" id="5975154at2759"/>
<feature type="domain" description="Neurotransmitter-gated ion-channel ligand-binding" evidence="7">
    <location>
        <begin position="434"/>
        <end position="567"/>
    </location>
</feature>
<evidence type="ECO:0000313" key="9">
    <source>
        <dbReference type="Proteomes" id="UP001153069"/>
    </source>
</evidence>
<dbReference type="GO" id="GO:0005230">
    <property type="term" value="F:extracellular ligand-gated monoatomic ion channel activity"/>
    <property type="evidence" value="ECO:0007669"/>
    <property type="project" value="InterPro"/>
</dbReference>
<dbReference type="InterPro" id="IPR006202">
    <property type="entry name" value="Neur_chan_lig-bd"/>
</dbReference>
<dbReference type="SUPFAM" id="SSF90112">
    <property type="entry name" value="Neurotransmitter-gated ion-channel transmembrane pore"/>
    <property type="match status" value="1"/>
</dbReference>
<keyword evidence="8" id="KW-0675">Receptor</keyword>
<dbReference type="PANTHER" id="PTHR18945">
    <property type="entry name" value="NEUROTRANSMITTER GATED ION CHANNEL"/>
    <property type="match status" value="1"/>
</dbReference>
<dbReference type="EMBL" id="CAICTM010000609">
    <property type="protein sequence ID" value="CAB9513745.1"/>
    <property type="molecule type" value="Genomic_DNA"/>
</dbReference>
<name>A0A9N8HIQ6_9STRA</name>
<dbReference type="Pfam" id="PF02931">
    <property type="entry name" value="Neur_chan_LBD"/>
    <property type="match status" value="1"/>
</dbReference>
<feature type="region of interest" description="Disordered" evidence="5">
    <location>
        <begin position="774"/>
        <end position="849"/>
    </location>
</feature>
<proteinExistence type="predicted"/>
<evidence type="ECO:0000256" key="3">
    <source>
        <dbReference type="ARBA" id="ARBA00022989"/>
    </source>
</evidence>
<evidence type="ECO:0000259" key="7">
    <source>
        <dbReference type="Pfam" id="PF02931"/>
    </source>
</evidence>
<feature type="compositionally biased region" description="Basic and acidic residues" evidence="5">
    <location>
        <begin position="934"/>
        <end position="946"/>
    </location>
</feature>
<comment type="subcellular location">
    <subcellularLocation>
        <location evidence="1">Membrane</location>
        <topology evidence="1">Multi-pass membrane protein</topology>
    </subcellularLocation>
</comment>
<feature type="transmembrane region" description="Helical" evidence="6">
    <location>
        <begin position="628"/>
        <end position="649"/>
    </location>
</feature>
<accession>A0A9N8HIQ6</accession>